<evidence type="ECO:0000259" key="3">
    <source>
        <dbReference type="Pfam" id="PF12146"/>
    </source>
</evidence>
<dbReference type="InterPro" id="IPR002471">
    <property type="entry name" value="Pept_S9_AS"/>
</dbReference>
<sequence length="464" mass="51031">MKKLITLCAFFITALLTAQDINGTWYGLLSFPGGDLHINIHLTQNGENYTATMDIPEQGAENIPLNDVAFENNTLVFALKQAQITYKGTYENNGFTGTFKQGSTELPLNFSRQEVTVVAPKRPQEPKSPYPYYEENVTFKNDKAGITLAGTLTLPKKEGNFPAVILISGSGAQDRNSELLDHKPFLVLADYLTRNGIAVLRYDDRGTAESTGDFATATSQDFATDAAAAYMYLKTRKEVNPKKIGLMGHSEGGLIAPLVASENAGVAFVVMLAGPAIAGDEILMLQNYMIGKADNMPEEELTKLGKTNRKIYDLVKQENDIPTLKTKLKAVYDTESKALFISKGIPASRVDEYIDAQVDGLASPWYINFIKYNPAPALEKVKCPILALYGEKDLQVAPTANIEALKRIVEKSGNKKVTIKELPGLNHLFQTTETGAPAEYRQIEETFSPTALNEISTWIKQQVK</sequence>
<keyword evidence="5" id="KW-1185">Reference proteome</keyword>
<dbReference type="SUPFAM" id="SSF53474">
    <property type="entry name" value="alpha/beta-Hydrolases"/>
    <property type="match status" value="1"/>
</dbReference>
<dbReference type="PANTHER" id="PTHR43265">
    <property type="entry name" value="ESTERASE ESTD"/>
    <property type="match status" value="1"/>
</dbReference>
<protein>
    <submittedName>
        <fullName evidence="4">Alpha/beta fold hydrolase</fullName>
    </submittedName>
</protein>
<comment type="caution">
    <text evidence="4">The sequence shown here is derived from an EMBL/GenBank/DDBJ whole genome shotgun (WGS) entry which is preliminary data.</text>
</comment>
<accession>A0ABW8YSG4</accession>
<dbReference type="Proteomes" id="UP001629156">
    <property type="component" value="Unassembled WGS sequence"/>
</dbReference>
<evidence type="ECO:0000256" key="2">
    <source>
        <dbReference type="SAM" id="SignalP"/>
    </source>
</evidence>
<organism evidence="4 5">
    <name type="scientific">Flavobacterium rhizosphaerae</name>
    <dbReference type="NCBI Taxonomy" id="3163298"/>
    <lineage>
        <taxon>Bacteria</taxon>
        <taxon>Pseudomonadati</taxon>
        <taxon>Bacteroidota</taxon>
        <taxon>Flavobacteriia</taxon>
        <taxon>Flavobacteriales</taxon>
        <taxon>Flavobacteriaceae</taxon>
        <taxon>Flavobacterium</taxon>
    </lineage>
</organism>
<proteinExistence type="predicted"/>
<dbReference type="EMBL" id="JBELPZ010000001">
    <property type="protein sequence ID" value="MFL9843004.1"/>
    <property type="molecule type" value="Genomic_DNA"/>
</dbReference>
<dbReference type="GO" id="GO:0016787">
    <property type="term" value="F:hydrolase activity"/>
    <property type="evidence" value="ECO:0007669"/>
    <property type="project" value="UniProtKB-KW"/>
</dbReference>
<keyword evidence="2" id="KW-0732">Signal</keyword>
<name>A0ABW8YSG4_9FLAO</name>
<dbReference type="InterPro" id="IPR022742">
    <property type="entry name" value="Hydrolase_4"/>
</dbReference>
<reference evidence="4 5" key="1">
    <citation type="submission" date="2024-06" db="EMBL/GenBank/DDBJ databases">
        <authorList>
            <person name="Kaempfer P."/>
            <person name="Viver T."/>
        </authorList>
    </citation>
    <scope>NUCLEOTIDE SEQUENCE [LARGE SCALE GENOMIC DNA]</scope>
    <source>
        <strain evidence="4 5">ST-119</strain>
    </source>
</reference>
<dbReference type="InterPro" id="IPR029058">
    <property type="entry name" value="AB_hydrolase_fold"/>
</dbReference>
<gene>
    <name evidence="4" type="ORF">ABS766_01100</name>
</gene>
<evidence type="ECO:0000313" key="5">
    <source>
        <dbReference type="Proteomes" id="UP001629156"/>
    </source>
</evidence>
<dbReference type="InterPro" id="IPR053145">
    <property type="entry name" value="AB_hydrolase_Est10"/>
</dbReference>
<feature type="chain" id="PRO_5046560232" evidence="2">
    <location>
        <begin position="19"/>
        <end position="464"/>
    </location>
</feature>
<evidence type="ECO:0000313" key="4">
    <source>
        <dbReference type="EMBL" id="MFL9843004.1"/>
    </source>
</evidence>
<evidence type="ECO:0000256" key="1">
    <source>
        <dbReference type="ARBA" id="ARBA00022801"/>
    </source>
</evidence>
<dbReference type="PROSITE" id="PS00708">
    <property type="entry name" value="PRO_ENDOPEP_SER"/>
    <property type="match status" value="1"/>
</dbReference>
<dbReference type="Pfam" id="PF12146">
    <property type="entry name" value="Hydrolase_4"/>
    <property type="match status" value="1"/>
</dbReference>
<feature type="domain" description="Serine aminopeptidase S33" evidence="3">
    <location>
        <begin position="188"/>
        <end position="428"/>
    </location>
</feature>
<dbReference type="RefSeq" id="WP_408083237.1">
    <property type="nucleotide sequence ID" value="NZ_JBELPZ010000001.1"/>
</dbReference>
<dbReference type="Gene3D" id="3.40.50.1820">
    <property type="entry name" value="alpha/beta hydrolase"/>
    <property type="match status" value="1"/>
</dbReference>
<dbReference type="PANTHER" id="PTHR43265:SF1">
    <property type="entry name" value="ESTERASE ESTD"/>
    <property type="match status" value="1"/>
</dbReference>
<feature type="signal peptide" evidence="2">
    <location>
        <begin position="1"/>
        <end position="18"/>
    </location>
</feature>
<keyword evidence="1 4" id="KW-0378">Hydrolase</keyword>